<accession>A0A177KKH3</accession>
<dbReference type="OrthoDB" id="1684431at2"/>
<proteinExistence type="predicted"/>
<dbReference type="AlphaFoldDB" id="A0A177KKH3"/>
<dbReference type="Proteomes" id="UP000077271">
    <property type="component" value="Unassembled WGS sequence"/>
</dbReference>
<dbReference type="EMBL" id="LQWZ01000036">
    <property type="protein sequence ID" value="OAH53081.1"/>
    <property type="molecule type" value="Genomic_DNA"/>
</dbReference>
<organism evidence="1 2">
    <name type="scientific">Domibacillus aminovorans</name>
    <dbReference type="NCBI Taxonomy" id="29332"/>
    <lineage>
        <taxon>Bacteria</taxon>
        <taxon>Bacillati</taxon>
        <taxon>Bacillota</taxon>
        <taxon>Bacilli</taxon>
        <taxon>Bacillales</taxon>
        <taxon>Bacillaceae</taxon>
        <taxon>Domibacillus</taxon>
    </lineage>
</organism>
<evidence type="ECO:0000313" key="1">
    <source>
        <dbReference type="EMBL" id="OAH53081.1"/>
    </source>
</evidence>
<dbReference type="InterPro" id="IPR021808">
    <property type="entry name" value="DUF3383"/>
</dbReference>
<comment type="caution">
    <text evidence="1">The sequence shown here is derived from an EMBL/GenBank/DDBJ whole genome shotgun (WGS) entry which is preliminary data.</text>
</comment>
<dbReference type="Pfam" id="PF11863">
    <property type="entry name" value="DUF3383"/>
    <property type="match status" value="1"/>
</dbReference>
<protein>
    <recommendedName>
        <fullName evidence="3">DUF3383 domain-containing protein</fullName>
    </recommendedName>
</protein>
<reference evidence="1 2" key="1">
    <citation type="submission" date="2016-01" db="EMBL/GenBank/DDBJ databases">
        <title>Investigation of taxonomic status of Bacillus aminovorans.</title>
        <authorList>
            <person name="Verma A."/>
            <person name="Pal Y."/>
            <person name="Krishnamurthi S."/>
        </authorList>
    </citation>
    <scope>NUCLEOTIDE SEQUENCE [LARGE SCALE GENOMIC DNA]</scope>
    <source>
        <strain evidence="1 2">DSM 4337</strain>
    </source>
</reference>
<sequence>MTMKDVKVTINLRKPPGLTGLGKPLILAQKTGTSSFKNYNSIEAVAVDFAAGTAPYKKAFAIFNQEQPPAVIAIATYDTAAVAPAPKTAADAVAKYYDEDWYFAVVSDEVIAEQIKVADAMELKKFKMFSMRTKLAADRTTVKAKAYKYTINLYHVPDEGIDAALVGALGSQEVGSLTWKFKTLKGITPTEMLVDELNTIHDDGAIAYVRKMGIAQTSEGKVVSGEYIDVVHGLSWVITEIEKNVQNTYIQNKKLPFDHRGIATLDSATKTALKLGHRQGIIAEDDAKNPLYSTSTLSRNDVEASERGARIYNGLGFSFELAGAIHEVNIVGEVIQ</sequence>
<gene>
    <name evidence="1" type="ORF">AWH48_12035</name>
</gene>
<evidence type="ECO:0000313" key="2">
    <source>
        <dbReference type="Proteomes" id="UP000077271"/>
    </source>
</evidence>
<name>A0A177KKH3_9BACI</name>
<dbReference type="RefSeq" id="WP_063975475.1">
    <property type="nucleotide sequence ID" value="NZ_LQWZ01000036.1"/>
</dbReference>
<evidence type="ECO:0008006" key="3">
    <source>
        <dbReference type="Google" id="ProtNLM"/>
    </source>
</evidence>